<dbReference type="GO" id="GO:0005975">
    <property type="term" value="P:carbohydrate metabolic process"/>
    <property type="evidence" value="ECO:0007669"/>
    <property type="project" value="InterPro"/>
</dbReference>
<dbReference type="AlphaFoldDB" id="A0A1W2EQ13"/>
<evidence type="ECO:0000256" key="1">
    <source>
        <dbReference type="ARBA" id="ARBA00008165"/>
    </source>
</evidence>
<dbReference type="GO" id="GO:1901135">
    <property type="term" value="P:carbohydrate derivative metabolic process"/>
    <property type="evidence" value="ECO:0007669"/>
    <property type="project" value="InterPro"/>
</dbReference>
<evidence type="ECO:0000256" key="5">
    <source>
        <dbReference type="PIRSR" id="PIRSR004692-2"/>
    </source>
</evidence>
<dbReference type="PROSITE" id="PS51371">
    <property type="entry name" value="CBS"/>
    <property type="match status" value="1"/>
</dbReference>
<feature type="site" description="Catalytically relevant" evidence="6">
    <location>
        <position position="206"/>
    </location>
</feature>
<dbReference type="SUPFAM" id="SSF54631">
    <property type="entry name" value="CBS-domain pair"/>
    <property type="match status" value="1"/>
</dbReference>
<dbReference type="Gene3D" id="3.10.580.10">
    <property type="entry name" value="CBS-domain"/>
    <property type="match status" value="1"/>
</dbReference>
<dbReference type="GO" id="GO:0019146">
    <property type="term" value="F:arabinose-5-phosphate isomerase activity"/>
    <property type="evidence" value="ECO:0007669"/>
    <property type="project" value="UniProtKB-ARBA"/>
</dbReference>
<dbReference type="Pfam" id="PF00571">
    <property type="entry name" value="CBS"/>
    <property type="match status" value="2"/>
</dbReference>
<evidence type="ECO:0000313" key="12">
    <source>
        <dbReference type="Proteomes" id="UP000192656"/>
    </source>
</evidence>
<dbReference type="NCBIfam" id="TIGR00393">
    <property type="entry name" value="kpsF"/>
    <property type="match status" value="1"/>
</dbReference>
<dbReference type="PANTHER" id="PTHR42745:SF1">
    <property type="entry name" value="ARABINOSE 5-PHOSPHATE ISOMERASE KDSD"/>
    <property type="match status" value="1"/>
</dbReference>
<feature type="site" description="Catalytically relevant" evidence="6">
    <location>
        <position position="124"/>
    </location>
</feature>
<name>A0A1W2EQ13_9HYPH</name>
<feature type="domain" description="CBS" evidence="9">
    <location>
        <begin position="222"/>
        <end position="281"/>
    </location>
</feature>
<evidence type="ECO:0000256" key="4">
    <source>
        <dbReference type="PIRNR" id="PIRNR004692"/>
    </source>
</evidence>
<keyword evidence="2" id="KW-0677">Repeat</keyword>
<comment type="similarity">
    <text evidence="1 4">Belongs to the SIS family. GutQ/KpsF subfamily.</text>
</comment>
<reference evidence="11 12" key="1">
    <citation type="submission" date="2017-04" db="EMBL/GenBank/DDBJ databases">
        <authorList>
            <person name="Afonso C.L."/>
            <person name="Miller P.J."/>
            <person name="Scott M.A."/>
            <person name="Spackman E."/>
            <person name="Goraichik I."/>
            <person name="Dimitrov K.M."/>
            <person name="Suarez D.L."/>
            <person name="Swayne D.E."/>
        </authorList>
    </citation>
    <scope>NUCLEOTIDE SEQUENCE [LARGE SCALE GENOMIC DNA]</scope>
    <source>
        <strain evidence="11 12">CGMCC 1.10972</strain>
    </source>
</reference>
<keyword evidence="11" id="KW-0413">Isomerase</keyword>
<dbReference type="CDD" id="cd05014">
    <property type="entry name" value="SIS_Kpsf"/>
    <property type="match status" value="1"/>
</dbReference>
<dbReference type="RefSeq" id="WP_425292975.1">
    <property type="nucleotide sequence ID" value="NZ_FWXR01000030.1"/>
</dbReference>
<dbReference type="InterPro" id="IPR046342">
    <property type="entry name" value="CBS_dom_sf"/>
</dbReference>
<dbReference type="InterPro" id="IPR050986">
    <property type="entry name" value="GutQ/KpsF_isomerases"/>
</dbReference>
<keyword evidence="12" id="KW-1185">Reference proteome</keyword>
<dbReference type="Gene3D" id="3.40.50.10490">
    <property type="entry name" value="Glucose-6-phosphate isomerase like protein, domain 1"/>
    <property type="match status" value="1"/>
</dbReference>
<dbReference type="InterPro" id="IPR000644">
    <property type="entry name" value="CBS_dom"/>
</dbReference>
<dbReference type="PANTHER" id="PTHR42745">
    <property type="match status" value="1"/>
</dbReference>
<dbReference type="SMART" id="SM00116">
    <property type="entry name" value="CBS"/>
    <property type="match status" value="1"/>
</dbReference>
<feature type="site" description="Catalytically relevant" evidence="6">
    <location>
        <position position="72"/>
    </location>
</feature>
<feature type="binding site" evidence="5">
    <location>
        <position position="95"/>
    </location>
    <ligand>
        <name>Zn(2+)</name>
        <dbReference type="ChEBI" id="CHEBI:29105"/>
    </ligand>
</feature>
<feature type="domain" description="SIS" evidence="10">
    <location>
        <begin position="54"/>
        <end position="197"/>
    </location>
</feature>
<evidence type="ECO:0000256" key="2">
    <source>
        <dbReference type="ARBA" id="ARBA00022737"/>
    </source>
</evidence>
<evidence type="ECO:0000256" key="7">
    <source>
        <dbReference type="PROSITE-ProRule" id="PRU00703"/>
    </source>
</evidence>
<feature type="site" description="Catalytically relevant" evidence="6">
    <location>
        <position position="165"/>
    </location>
</feature>
<evidence type="ECO:0000256" key="3">
    <source>
        <dbReference type="ARBA" id="ARBA00023122"/>
    </source>
</evidence>
<dbReference type="InterPro" id="IPR001347">
    <property type="entry name" value="SIS_dom"/>
</dbReference>
<feature type="coiled-coil region" evidence="8">
    <location>
        <begin position="26"/>
        <end position="53"/>
    </location>
</feature>
<dbReference type="EMBL" id="FWXR01000030">
    <property type="protein sequence ID" value="SMD11765.1"/>
    <property type="molecule type" value="Genomic_DNA"/>
</dbReference>
<dbReference type="InterPro" id="IPR035474">
    <property type="entry name" value="SIS_Kpsf"/>
</dbReference>
<evidence type="ECO:0000259" key="10">
    <source>
        <dbReference type="PROSITE" id="PS51464"/>
    </source>
</evidence>
<gene>
    <name evidence="11" type="ORF">SAMN06297251_13013</name>
</gene>
<evidence type="ECO:0000256" key="8">
    <source>
        <dbReference type="SAM" id="Coils"/>
    </source>
</evidence>
<evidence type="ECO:0000313" key="11">
    <source>
        <dbReference type="EMBL" id="SMD11765.1"/>
    </source>
</evidence>
<dbReference type="PROSITE" id="PS51464">
    <property type="entry name" value="SIS"/>
    <property type="match status" value="1"/>
</dbReference>
<evidence type="ECO:0000259" key="9">
    <source>
        <dbReference type="PROSITE" id="PS51371"/>
    </source>
</evidence>
<evidence type="ECO:0000256" key="6">
    <source>
        <dbReference type="PIRSR" id="PIRSR004692-3"/>
    </source>
</evidence>
<accession>A0A1W2EQ13</accession>
<dbReference type="Proteomes" id="UP000192656">
    <property type="component" value="Unassembled WGS sequence"/>
</dbReference>
<keyword evidence="3 7" id="KW-0129">CBS domain</keyword>
<dbReference type="Pfam" id="PF01380">
    <property type="entry name" value="SIS"/>
    <property type="match status" value="1"/>
</dbReference>
<sequence>MSQALPISASPRTDSASSSPSILSALRTIATEAAGLEALAEALEGERAEAFERVVARIAAMTGRLIVTGVGKSGHIGAKIAATFASTGTPAFFVHAAEANHGDLGMIGRDDMVLALSWSGETAELKGIVDYARRFRIPLVAMTSREDSALGRNADDILLLPRAAEACPHGLAPTTSTTLQVTLGDALAVALLERRRFTPSDFRVYHPGGKLGASLVKVGDIMHTGDELPLVASGTAMAEAIIVMSRKGFGCVAVVDEGGALLGLITDGDLRRHLSSDLLAKTVDEVMTETPKTVTRETLAMAALETINASNITALMVAENSMPLGIVHLHDLLRIGVA</sequence>
<keyword evidence="5" id="KW-0479">Metal-binding</keyword>
<dbReference type="FunFam" id="3.40.50.10490:FF:000011">
    <property type="entry name" value="Arabinose 5-phosphate isomerase"/>
    <property type="match status" value="1"/>
</dbReference>
<keyword evidence="5" id="KW-0862">Zinc</keyword>
<keyword evidence="8" id="KW-0175">Coiled coil</keyword>
<proteinExistence type="inferred from homology"/>
<dbReference type="PIRSF" id="PIRSF004692">
    <property type="entry name" value="KdsD_KpsF"/>
    <property type="match status" value="1"/>
</dbReference>
<dbReference type="SUPFAM" id="SSF53697">
    <property type="entry name" value="SIS domain"/>
    <property type="match status" value="1"/>
</dbReference>
<dbReference type="STRING" id="937218.SAMN06297251_13013"/>
<dbReference type="GO" id="GO:0046872">
    <property type="term" value="F:metal ion binding"/>
    <property type="evidence" value="ECO:0007669"/>
    <property type="project" value="UniProtKB-KW"/>
</dbReference>
<organism evidence="11 12">
    <name type="scientific">Fulvimarina manganoxydans</name>
    <dbReference type="NCBI Taxonomy" id="937218"/>
    <lineage>
        <taxon>Bacteria</taxon>
        <taxon>Pseudomonadati</taxon>
        <taxon>Pseudomonadota</taxon>
        <taxon>Alphaproteobacteria</taxon>
        <taxon>Hyphomicrobiales</taxon>
        <taxon>Aurantimonadaceae</taxon>
        <taxon>Fulvimarina</taxon>
    </lineage>
</organism>
<protein>
    <submittedName>
        <fullName evidence="11">Arabinose-5-phosphate isomerase</fullName>
    </submittedName>
</protein>
<dbReference type="CDD" id="cd04604">
    <property type="entry name" value="CBS_pair_SIS_assoc"/>
    <property type="match status" value="1"/>
</dbReference>
<dbReference type="GO" id="GO:0097367">
    <property type="term" value="F:carbohydrate derivative binding"/>
    <property type="evidence" value="ECO:0007669"/>
    <property type="project" value="InterPro"/>
</dbReference>
<dbReference type="InterPro" id="IPR004800">
    <property type="entry name" value="KdsD/KpsF-type"/>
</dbReference>
<dbReference type="InterPro" id="IPR046348">
    <property type="entry name" value="SIS_dom_sf"/>
</dbReference>